<dbReference type="Gene3D" id="1.25.40.10">
    <property type="entry name" value="Tetratricopeptide repeat domain"/>
    <property type="match status" value="1"/>
</dbReference>
<dbReference type="GO" id="GO:0010105">
    <property type="term" value="P:negative regulation of ethylene-activated signaling pathway"/>
    <property type="evidence" value="ECO:0007669"/>
    <property type="project" value="InterPro"/>
</dbReference>
<dbReference type="EMBL" id="JACGCM010001268">
    <property type="protein sequence ID" value="KAF6157763.1"/>
    <property type="molecule type" value="Genomic_DNA"/>
</dbReference>
<proteinExistence type="predicted"/>
<dbReference type="InterPro" id="IPR044631">
    <property type="entry name" value="ETO1-like"/>
</dbReference>
<evidence type="ECO:0000313" key="3">
    <source>
        <dbReference type="Proteomes" id="UP000541444"/>
    </source>
</evidence>
<sequence>MYDNGHREEALAKAEKSISIQRSFEAFFLKAYALVDTNLAPDYLAYVIQLMEEALNPCPYGWYSEKDKYSCLQVGRMEVQGRVNLMLIVLLVSTGRHILYYLPYEMILACLPDSSGHDTFQALNNLGSVYADCGKLDQATDYYMNALNIKHTRAHQGLARIYHLKNKKIEAYNEMTSVTNNLYLIPTILMDNRKVNEAIAELSKNPVELDGLRKAHIRDGAVVGQYLAWQDKQVIRQLQPIPALKLNFYKLKDTTGDDHLSKAAEDD</sequence>
<dbReference type="Proteomes" id="UP000541444">
    <property type="component" value="Unassembled WGS sequence"/>
</dbReference>
<keyword evidence="1" id="KW-0802">TPR repeat</keyword>
<dbReference type="SUPFAM" id="SSF48452">
    <property type="entry name" value="TPR-like"/>
    <property type="match status" value="1"/>
</dbReference>
<protein>
    <submittedName>
        <fullName evidence="2">Uncharacterized protein</fullName>
    </submittedName>
</protein>
<name>A0A7J7MSC1_9MAGN</name>
<dbReference type="InterPro" id="IPR019734">
    <property type="entry name" value="TPR_rpt"/>
</dbReference>
<reference evidence="2 3" key="1">
    <citation type="journal article" date="2020" name="IScience">
        <title>Genome Sequencing of the Endangered Kingdonia uniflora (Circaeasteraceae, Ranunculales) Reveals Potential Mechanisms of Evolutionary Specialization.</title>
        <authorList>
            <person name="Sun Y."/>
            <person name="Deng T."/>
            <person name="Zhang A."/>
            <person name="Moore M.J."/>
            <person name="Landis J.B."/>
            <person name="Lin N."/>
            <person name="Zhang H."/>
            <person name="Zhang X."/>
            <person name="Huang J."/>
            <person name="Zhang X."/>
            <person name="Sun H."/>
            <person name="Wang H."/>
        </authorList>
    </citation>
    <scope>NUCLEOTIDE SEQUENCE [LARGE SCALE GENOMIC DNA]</scope>
    <source>
        <strain evidence="2">TB1705</strain>
        <tissue evidence="2">Leaf</tissue>
    </source>
</reference>
<keyword evidence="3" id="KW-1185">Reference proteome</keyword>
<dbReference type="AlphaFoldDB" id="A0A7J7MSC1"/>
<dbReference type="PANTHER" id="PTHR44203:SF3">
    <property type="entry name" value="ETO1-LIKE PROTEIN 2"/>
    <property type="match status" value="1"/>
</dbReference>
<dbReference type="InterPro" id="IPR011990">
    <property type="entry name" value="TPR-like_helical_dom_sf"/>
</dbReference>
<evidence type="ECO:0000256" key="1">
    <source>
        <dbReference type="PROSITE-ProRule" id="PRU00339"/>
    </source>
</evidence>
<dbReference type="PROSITE" id="PS50005">
    <property type="entry name" value="TPR"/>
    <property type="match status" value="1"/>
</dbReference>
<dbReference type="OrthoDB" id="1899679at2759"/>
<dbReference type="PANTHER" id="PTHR44203">
    <property type="entry name" value="ETO1-RELATED"/>
    <property type="match status" value="1"/>
</dbReference>
<gene>
    <name evidence="2" type="ORF">GIB67_021942</name>
</gene>
<feature type="repeat" description="TPR" evidence="1">
    <location>
        <begin position="120"/>
        <end position="153"/>
    </location>
</feature>
<evidence type="ECO:0000313" key="2">
    <source>
        <dbReference type="EMBL" id="KAF6157763.1"/>
    </source>
</evidence>
<comment type="caution">
    <text evidence="2">The sequence shown here is derived from an EMBL/GenBank/DDBJ whole genome shotgun (WGS) entry which is preliminary data.</text>
</comment>
<accession>A0A7J7MSC1</accession>
<organism evidence="2 3">
    <name type="scientific">Kingdonia uniflora</name>
    <dbReference type="NCBI Taxonomy" id="39325"/>
    <lineage>
        <taxon>Eukaryota</taxon>
        <taxon>Viridiplantae</taxon>
        <taxon>Streptophyta</taxon>
        <taxon>Embryophyta</taxon>
        <taxon>Tracheophyta</taxon>
        <taxon>Spermatophyta</taxon>
        <taxon>Magnoliopsida</taxon>
        <taxon>Ranunculales</taxon>
        <taxon>Circaeasteraceae</taxon>
        <taxon>Kingdonia</taxon>
    </lineage>
</organism>